<feature type="region of interest" description="Disordered" evidence="1">
    <location>
        <begin position="148"/>
        <end position="181"/>
    </location>
</feature>
<comment type="caution">
    <text evidence="2">The sequence shown here is derived from an EMBL/GenBank/DDBJ whole genome shotgun (WGS) entry which is preliminary data.</text>
</comment>
<evidence type="ECO:0000313" key="2">
    <source>
        <dbReference type="EMBL" id="KAG9238147.1"/>
    </source>
</evidence>
<feature type="compositionally biased region" description="Polar residues" evidence="1">
    <location>
        <begin position="757"/>
        <end position="768"/>
    </location>
</feature>
<keyword evidence="3" id="KW-1185">Reference proteome</keyword>
<dbReference type="OrthoDB" id="4159838at2759"/>
<evidence type="ECO:0000256" key="1">
    <source>
        <dbReference type="SAM" id="MobiDB-lite"/>
    </source>
</evidence>
<accession>A0A9P7YR41</accession>
<organism evidence="2 3">
    <name type="scientific">Amylocarpus encephaloides</name>
    <dbReference type="NCBI Taxonomy" id="45428"/>
    <lineage>
        <taxon>Eukaryota</taxon>
        <taxon>Fungi</taxon>
        <taxon>Dikarya</taxon>
        <taxon>Ascomycota</taxon>
        <taxon>Pezizomycotina</taxon>
        <taxon>Leotiomycetes</taxon>
        <taxon>Helotiales</taxon>
        <taxon>Helotiales incertae sedis</taxon>
        <taxon>Amylocarpus</taxon>
    </lineage>
</organism>
<feature type="compositionally biased region" description="Low complexity" evidence="1">
    <location>
        <begin position="795"/>
        <end position="822"/>
    </location>
</feature>
<gene>
    <name evidence="2" type="ORF">BJ875DRAFT_416697</name>
</gene>
<sequence>MDSKIFDSSLALHGFTPVRRRECDETTRLQGQQEMEWTTARCHRLLRALTSRVAVLRKELCTIHSGSVPTDTNAKDYKSKPRPKTSYPNDDADWGKIKRKVRQTYSGRVRKRNLAPSAPKTPRVGNHLMPGEILVATPILARARGDIQQEQGQVDNRNLGFGSGSDKEAFKKPGPSCAKDECDQGVGTSGILRALKRTDRASRYAIYEGIYNGLGTLLKSTKEPTVVKKGPRSLMSMCVRAVPGYIKHEETALLGYAEETGTKSAIDTRDISTEIYDYLEQFGCGEGWKGIRELVRMHGIQLLVDAIKEGLFSTEFCGILVTLCIRSNATVEGDSLISALLSSGSFPAPRTISEPLPTQFAILWKYTEETGCDSFQYQLLANLIASGTLPVSWLATKEFQSVWSGAMHRLSPGCTNHGILAFLDTSVPLLAGALLPGNDLTGVLSTAIDSTFSSLMTTLVSIAFLSTKSPIESITASFNYKHILTLFRRSLVDYKLLCSAEDRSILLLAASLFVEVQYTKRLNEERSCINDLLSRVIEFIKDEEDVEEDETTGYDDLVAFICSIAKCCRRASSNEGYLCLETLHMALNSESKDFEDSSILQGLIVDSALAFAIEVPDQKHSDYASSLDAKFSCRKLKARKETNTKERNPGFRWEDGIGEWVMATPANVGFSVVVPIMDLDDSAMPTQSSPYLGRRKTRRAASGDARRMPSPSPSSSDKDQNNESSESGIEQEVGHEEEDDDSEPEHTFSPVAEGSFSPESTYPSTASSVDDDEEAEIETSPRSRRTRWSLRNNRRQISSESSPSNSSSSSSSRRARPFISRAPNPRRESLRSSQTWQAVDENSEDELSFLSDGSSRRQKTAMPKTESNAVSSQKHRVDQSRPRRSKRQKTLSGRPLLLIADSEDELCM</sequence>
<proteinExistence type="predicted"/>
<dbReference type="AlphaFoldDB" id="A0A9P7YR41"/>
<protein>
    <submittedName>
        <fullName evidence="2">Uncharacterized protein</fullName>
    </submittedName>
</protein>
<dbReference type="Proteomes" id="UP000824998">
    <property type="component" value="Unassembled WGS sequence"/>
</dbReference>
<feature type="region of interest" description="Disordered" evidence="1">
    <location>
        <begin position="683"/>
        <end position="908"/>
    </location>
</feature>
<name>A0A9P7YR41_9HELO</name>
<dbReference type="EMBL" id="MU251374">
    <property type="protein sequence ID" value="KAG9238147.1"/>
    <property type="molecule type" value="Genomic_DNA"/>
</dbReference>
<feature type="region of interest" description="Disordered" evidence="1">
    <location>
        <begin position="67"/>
        <end position="93"/>
    </location>
</feature>
<feature type="compositionally biased region" description="Basic residues" evidence="1">
    <location>
        <begin position="782"/>
        <end position="794"/>
    </location>
</feature>
<reference evidence="2" key="1">
    <citation type="journal article" date="2021" name="IMA Fungus">
        <title>Genomic characterization of three marine fungi, including Emericellopsis atlantica sp. nov. with signatures of a generalist lifestyle and marine biomass degradation.</title>
        <authorList>
            <person name="Hagestad O.C."/>
            <person name="Hou L."/>
            <person name="Andersen J.H."/>
            <person name="Hansen E.H."/>
            <person name="Altermark B."/>
            <person name="Li C."/>
            <person name="Kuhnert E."/>
            <person name="Cox R.J."/>
            <person name="Crous P.W."/>
            <person name="Spatafora J.W."/>
            <person name="Lail K."/>
            <person name="Amirebrahimi M."/>
            <person name="Lipzen A."/>
            <person name="Pangilinan J."/>
            <person name="Andreopoulos W."/>
            <person name="Hayes R.D."/>
            <person name="Ng V."/>
            <person name="Grigoriev I.V."/>
            <person name="Jackson S.A."/>
            <person name="Sutton T.D.S."/>
            <person name="Dobson A.D.W."/>
            <person name="Rama T."/>
        </authorList>
    </citation>
    <scope>NUCLEOTIDE SEQUENCE</scope>
    <source>
        <strain evidence="2">TRa018bII</strain>
    </source>
</reference>
<evidence type="ECO:0000313" key="3">
    <source>
        <dbReference type="Proteomes" id="UP000824998"/>
    </source>
</evidence>